<accession>A0A1I0ZKF2</accession>
<dbReference type="STRING" id="988821.SAMN05421867_111145"/>
<feature type="modified residue" description="4-aspartylphosphate" evidence="5">
    <location>
        <position position="56"/>
    </location>
</feature>
<dbReference type="PANTHER" id="PTHR43214">
    <property type="entry name" value="TWO-COMPONENT RESPONSE REGULATOR"/>
    <property type="match status" value="1"/>
</dbReference>
<organism evidence="7 8">
    <name type="scientific">Cellulomonas marina</name>
    <dbReference type="NCBI Taxonomy" id="988821"/>
    <lineage>
        <taxon>Bacteria</taxon>
        <taxon>Bacillati</taxon>
        <taxon>Actinomycetota</taxon>
        <taxon>Actinomycetes</taxon>
        <taxon>Micrococcales</taxon>
        <taxon>Cellulomonadaceae</taxon>
        <taxon>Cellulomonas</taxon>
    </lineage>
</organism>
<dbReference type="GO" id="GO:0003677">
    <property type="term" value="F:DNA binding"/>
    <property type="evidence" value="ECO:0007669"/>
    <property type="project" value="UniProtKB-KW"/>
</dbReference>
<dbReference type="CDD" id="cd17535">
    <property type="entry name" value="REC_NarL-like"/>
    <property type="match status" value="1"/>
</dbReference>
<dbReference type="InterPro" id="IPR016032">
    <property type="entry name" value="Sig_transdc_resp-reg_C-effctor"/>
</dbReference>
<evidence type="ECO:0000313" key="7">
    <source>
        <dbReference type="EMBL" id="SFB25957.1"/>
    </source>
</evidence>
<dbReference type="InterPro" id="IPR001789">
    <property type="entry name" value="Sig_transdc_resp-reg_receiver"/>
</dbReference>
<keyword evidence="4" id="KW-0804">Transcription</keyword>
<name>A0A1I0ZKF2_9CELL</name>
<dbReference type="SMART" id="SM00421">
    <property type="entry name" value="HTH_LUXR"/>
    <property type="match status" value="1"/>
</dbReference>
<evidence type="ECO:0000313" key="8">
    <source>
        <dbReference type="Proteomes" id="UP000199012"/>
    </source>
</evidence>
<dbReference type="Gene3D" id="1.10.10.10">
    <property type="entry name" value="Winged helix-like DNA-binding domain superfamily/Winged helix DNA-binding domain"/>
    <property type="match status" value="1"/>
</dbReference>
<evidence type="ECO:0000256" key="2">
    <source>
        <dbReference type="ARBA" id="ARBA00023015"/>
    </source>
</evidence>
<dbReference type="CDD" id="cd06170">
    <property type="entry name" value="LuxR_C_like"/>
    <property type="match status" value="1"/>
</dbReference>
<dbReference type="InterPro" id="IPR000792">
    <property type="entry name" value="Tscrpt_reg_LuxR_C"/>
</dbReference>
<evidence type="ECO:0000256" key="5">
    <source>
        <dbReference type="PROSITE-ProRule" id="PRU00169"/>
    </source>
</evidence>
<keyword evidence="2" id="KW-0805">Transcription regulation</keyword>
<feature type="domain" description="Response regulatory" evidence="6">
    <location>
        <begin position="7"/>
        <end position="120"/>
    </location>
</feature>
<evidence type="ECO:0000256" key="1">
    <source>
        <dbReference type="ARBA" id="ARBA00022553"/>
    </source>
</evidence>
<reference evidence="7 8" key="1">
    <citation type="submission" date="2016-10" db="EMBL/GenBank/DDBJ databases">
        <authorList>
            <person name="de Groot N.N."/>
        </authorList>
    </citation>
    <scope>NUCLEOTIDE SEQUENCE [LARGE SCALE GENOMIC DNA]</scope>
    <source>
        <strain evidence="7 8">CGMCC 4.6945</strain>
    </source>
</reference>
<dbReference type="RefSeq" id="WP_139224450.1">
    <property type="nucleotide sequence ID" value="NZ_BONM01000007.1"/>
</dbReference>
<dbReference type="SMART" id="SM00448">
    <property type="entry name" value="REC"/>
    <property type="match status" value="1"/>
</dbReference>
<dbReference type="SUPFAM" id="SSF52172">
    <property type="entry name" value="CheY-like"/>
    <property type="match status" value="1"/>
</dbReference>
<dbReference type="SUPFAM" id="SSF46894">
    <property type="entry name" value="C-terminal effector domain of the bipartite response regulators"/>
    <property type="match status" value="1"/>
</dbReference>
<dbReference type="GO" id="GO:0000160">
    <property type="term" value="P:phosphorelay signal transduction system"/>
    <property type="evidence" value="ECO:0007669"/>
    <property type="project" value="InterPro"/>
</dbReference>
<dbReference type="InterPro" id="IPR058245">
    <property type="entry name" value="NreC/VraR/RcsB-like_REC"/>
</dbReference>
<dbReference type="AlphaFoldDB" id="A0A1I0ZKF2"/>
<evidence type="ECO:0000256" key="4">
    <source>
        <dbReference type="ARBA" id="ARBA00023163"/>
    </source>
</evidence>
<dbReference type="GO" id="GO:0006355">
    <property type="term" value="P:regulation of DNA-templated transcription"/>
    <property type="evidence" value="ECO:0007669"/>
    <property type="project" value="InterPro"/>
</dbReference>
<evidence type="ECO:0000259" key="6">
    <source>
        <dbReference type="PROSITE" id="PS50110"/>
    </source>
</evidence>
<dbReference type="Gene3D" id="3.40.50.2300">
    <property type="match status" value="1"/>
</dbReference>
<dbReference type="InterPro" id="IPR011006">
    <property type="entry name" value="CheY-like_superfamily"/>
</dbReference>
<keyword evidence="3 7" id="KW-0238">DNA-binding</keyword>
<evidence type="ECO:0000256" key="3">
    <source>
        <dbReference type="ARBA" id="ARBA00023125"/>
    </source>
</evidence>
<sequence>MTSTAPCVAVVDDHPTVRLGVRAALEACLPGVRTVLTSTPNALLAAPRPPDVVVLDLQLGDGVDPAVTVGALVQQGARVLLHTQEPRPTLVARCLRAGAAGVVGKGEPVESLVAAVRAVARGERWLGGPFAAVLEPGERRRAPQLTPRELEAVRLYAGGLPLKSVARRMGVSEETAKEHLKRVRRKYLAAGRPARTKLDLLVRAVEDGHVPPVAAGHAVDRLADAAG</sequence>
<dbReference type="Proteomes" id="UP000199012">
    <property type="component" value="Unassembled WGS sequence"/>
</dbReference>
<dbReference type="PROSITE" id="PS50110">
    <property type="entry name" value="RESPONSE_REGULATORY"/>
    <property type="match status" value="1"/>
</dbReference>
<dbReference type="OrthoDB" id="3171335at2"/>
<keyword evidence="8" id="KW-1185">Reference proteome</keyword>
<gene>
    <name evidence="7" type="ORF">SAMN05421867_111145</name>
</gene>
<keyword evidence="1 5" id="KW-0597">Phosphoprotein</keyword>
<proteinExistence type="predicted"/>
<dbReference type="EMBL" id="FOKA01000011">
    <property type="protein sequence ID" value="SFB25957.1"/>
    <property type="molecule type" value="Genomic_DNA"/>
</dbReference>
<dbReference type="Pfam" id="PF00072">
    <property type="entry name" value="Response_reg"/>
    <property type="match status" value="1"/>
</dbReference>
<dbReference type="PRINTS" id="PR00038">
    <property type="entry name" value="HTHLUXR"/>
</dbReference>
<dbReference type="InterPro" id="IPR039420">
    <property type="entry name" value="WalR-like"/>
</dbReference>
<protein>
    <submittedName>
        <fullName evidence="7">DNA-binding response regulator, NarL/FixJ family, contains REC and HTH domains</fullName>
    </submittedName>
</protein>
<dbReference type="PANTHER" id="PTHR43214:SF41">
    <property type="entry name" value="NITRATE_NITRITE RESPONSE REGULATOR PROTEIN NARP"/>
    <property type="match status" value="1"/>
</dbReference>
<dbReference type="InterPro" id="IPR036388">
    <property type="entry name" value="WH-like_DNA-bd_sf"/>
</dbReference>
<dbReference type="Pfam" id="PF00196">
    <property type="entry name" value="GerE"/>
    <property type="match status" value="1"/>
</dbReference>